<dbReference type="InterPro" id="IPR033349">
    <property type="entry name" value="ATRIP"/>
</dbReference>
<dbReference type="RefSeq" id="XP_026740490.1">
    <property type="nucleotide sequence ID" value="XM_026884689.1"/>
</dbReference>
<evidence type="ECO:0000256" key="1">
    <source>
        <dbReference type="SAM" id="Coils"/>
    </source>
</evidence>
<name>A0A7E5WI89_TRINI</name>
<keyword evidence="1" id="KW-0175">Coiled coil</keyword>
<sequence>MSKRYFPQQQGERKKAKLNISVSDHNFPLSQNSEFNKVTNNDDKWGDDNDDEILMLASQACEEACSSNDISLLPNYSMFMQPGSTSTQMGATSSQITFQPSPSTSKSEFTFKRPSFNSPSAISTHLKEKCNRISSPLPGISSKVIPKANGQVNLSDELIFNDKVCKGQDIDQMYRKLLQMQEECEKLKSVNGKLLEKCITKEGEASILRTQLKTCQTSVDNARLEKIKALEKVQVECTEKLTAANKQMHDLRTQLDFKNLEIISIKEKCKKLETTKVKLTQVMVTGNDISQSHRVNLTQNESITNQSKRAKTLSTSVQTENQAPLLQLHKTCEPGSDKHPSILPFILEPSVGQNHSILDYNDKLQKTADYSQNKCRIYSTFHRVPSSPVPKETGKTKVLMSSVYEDITSIFVGNCEGIEQKYFNIFNTIRRVLNETRSRLETVCQRVTTSFQKEMDEKYMEVTSNYQVVTKEDLLRGRALFKEEQEIMCRRMVAMLSYVLDSSSGTHWFSKHEQLPDADSEVMEGPGQFIETIHRICVLIDNASCATLYSGLLLSIITVISTIASKETNSKVLEIIKTILTSRPMPFVVTSILDLVKNVSGYENFLTAFCPGNGTGNLKTDYDQGVLLYKKDSCFIQVLLKQTEVCLKCIEKQNLRDKALETTQSLINLHTNINDDSVGSLSREKTRCDCQLVLVQVIVYALRICAVMLDGCKSNDFCSFNQYPCQVCHLKRLHTCTTFAESCALSQQLLRVCRCGGQLLQRRALRDAEPSALAHAEGHLVDYCERLRAREHPDACTIMLAELAGTLQSSSEDMPPLFHRQPWLKSFEDFSLTD</sequence>
<gene>
    <name evidence="4" type="primary">LOC113502934</name>
</gene>
<dbReference type="GO" id="GO:0000077">
    <property type="term" value="P:DNA damage checkpoint signaling"/>
    <property type="evidence" value="ECO:0007669"/>
    <property type="project" value="InterPro"/>
</dbReference>
<evidence type="ECO:0000256" key="2">
    <source>
        <dbReference type="SAM" id="MobiDB-lite"/>
    </source>
</evidence>
<dbReference type="GO" id="GO:0006281">
    <property type="term" value="P:DNA repair"/>
    <property type="evidence" value="ECO:0007669"/>
    <property type="project" value="TreeGrafter"/>
</dbReference>
<reference evidence="4" key="1">
    <citation type="submission" date="2025-08" db="UniProtKB">
        <authorList>
            <consortium name="RefSeq"/>
        </authorList>
    </citation>
    <scope>IDENTIFICATION</scope>
</reference>
<feature type="compositionally biased region" description="Polar residues" evidence="2">
    <location>
        <begin position="84"/>
        <end position="108"/>
    </location>
</feature>
<dbReference type="InParanoid" id="A0A7E5WI89"/>
<dbReference type="PANTHER" id="PTHR28594">
    <property type="entry name" value="ATR-INTERACTING PROTEIN"/>
    <property type="match status" value="1"/>
</dbReference>
<dbReference type="KEGG" id="tnl:113502934"/>
<evidence type="ECO:0000313" key="4">
    <source>
        <dbReference type="RefSeq" id="XP_026740490.1"/>
    </source>
</evidence>
<feature type="coiled-coil region" evidence="1">
    <location>
        <begin position="170"/>
        <end position="197"/>
    </location>
</feature>
<dbReference type="OrthoDB" id="7668655at2759"/>
<dbReference type="Proteomes" id="UP000322000">
    <property type="component" value="Chromosome 18"/>
</dbReference>
<evidence type="ECO:0000313" key="3">
    <source>
        <dbReference type="Proteomes" id="UP000322000"/>
    </source>
</evidence>
<accession>A0A7E5WI89</accession>
<proteinExistence type="predicted"/>
<dbReference type="GeneID" id="113502934"/>
<feature type="region of interest" description="Disordered" evidence="2">
    <location>
        <begin position="84"/>
        <end position="110"/>
    </location>
</feature>
<protein>
    <submittedName>
        <fullName evidence="4">Uncharacterized protein LOC113502934 isoform X1</fullName>
    </submittedName>
</protein>
<dbReference type="PANTHER" id="PTHR28594:SF1">
    <property type="entry name" value="ATR-INTERACTING PROTEIN"/>
    <property type="match status" value="1"/>
</dbReference>
<dbReference type="AlphaFoldDB" id="A0A7E5WI89"/>
<organism evidence="3 4">
    <name type="scientific">Trichoplusia ni</name>
    <name type="common">Cabbage looper</name>
    <dbReference type="NCBI Taxonomy" id="7111"/>
    <lineage>
        <taxon>Eukaryota</taxon>
        <taxon>Metazoa</taxon>
        <taxon>Ecdysozoa</taxon>
        <taxon>Arthropoda</taxon>
        <taxon>Hexapoda</taxon>
        <taxon>Insecta</taxon>
        <taxon>Pterygota</taxon>
        <taxon>Neoptera</taxon>
        <taxon>Endopterygota</taxon>
        <taxon>Lepidoptera</taxon>
        <taxon>Glossata</taxon>
        <taxon>Ditrysia</taxon>
        <taxon>Noctuoidea</taxon>
        <taxon>Noctuidae</taxon>
        <taxon>Plusiinae</taxon>
        <taxon>Trichoplusia</taxon>
    </lineage>
</organism>
<keyword evidence="3" id="KW-1185">Reference proteome</keyword>